<sequence length="209" mass="23259">MPLIQPTTPQLCATGVEQVLETRGDRTSYCTIRGTELDTALHPHHARPSNERLSDDPITITFQTTYSTYRSARIIQKIPKNGPFKSSILAVGNDNIPCCSLYTAYGSGHGPEALALPSFTCRRQIYKRRNWGSELGSVLSVCASSLTLHTCRFRPISCKSQGAGEFEWHFHPRRSSTDERLGSRWSVRHASAGWLHSRTNTISALSRIA</sequence>
<evidence type="ECO:0000313" key="2">
    <source>
        <dbReference type="Proteomes" id="UP001175228"/>
    </source>
</evidence>
<dbReference type="AlphaFoldDB" id="A0AA39QLF8"/>
<name>A0AA39QLF8_9AGAR</name>
<accession>A0AA39QLF8</accession>
<reference evidence="1" key="1">
    <citation type="submission" date="2023-06" db="EMBL/GenBank/DDBJ databases">
        <authorList>
            <consortium name="Lawrence Berkeley National Laboratory"/>
            <person name="Ahrendt S."/>
            <person name="Sahu N."/>
            <person name="Indic B."/>
            <person name="Wong-Bajracharya J."/>
            <person name="Merenyi Z."/>
            <person name="Ke H.-M."/>
            <person name="Monk M."/>
            <person name="Kocsube S."/>
            <person name="Drula E."/>
            <person name="Lipzen A."/>
            <person name="Balint B."/>
            <person name="Henrissat B."/>
            <person name="Andreopoulos B."/>
            <person name="Martin F.M."/>
            <person name="Harder C.B."/>
            <person name="Rigling D."/>
            <person name="Ford K.L."/>
            <person name="Foster G.D."/>
            <person name="Pangilinan J."/>
            <person name="Papanicolaou A."/>
            <person name="Barry K."/>
            <person name="LaButti K."/>
            <person name="Viragh M."/>
            <person name="Koriabine M."/>
            <person name="Yan M."/>
            <person name="Riley R."/>
            <person name="Champramary S."/>
            <person name="Plett K.L."/>
            <person name="Tsai I.J."/>
            <person name="Slot J."/>
            <person name="Sipos G."/>
            <person name="Plett J."/>
            <person name="Nagy L.G."/>
            <person name="Grigoriev I.V."/>
        </authorList>
    </citation>
    <scope>NUCLEOTIDE SEQUENCE</scope>
    <source>
        <strain evidence="1">HWK02</strain>
    </source>
</reference>
<protein>
    <submittedName>
        <fullName evidence="1">Uncharacterized protein</fullName>
    </submittedName>
</protein>
<proteinExistence type="predicted"/>
<dbReference type="Proteomes" id="UP001175228">
    <property type="component" value="Unassembled WGS sequence"/>
</dbReference>
<gene>
    <name evidence="1" type="ORF">EDD18DRAFT_477380</name>
</gene>
<comment type="caution">
    <text evidence="1">The sequence shown here is derived from an EMBL/GenBank/DDBJ whole genome shotgun (WGS) entry which is preliminary data.</text>
</comment>
<keyword evidence="2" id="KW-1185">Reference proteome</keyword>
<evidence type="ECO:0000313" key="1">
    <source>
        <dbReference type="EMBL" id="KAK0503824.1"/>
    </source>
</evidence>
<organism evidence="1 2">
    <name type="scientific">Armillaria luteobubalina</name>
    <dbReference type="NCBI Taxonomy" id="153913"/>
    <lineage>
        <taxon>Eukaryota</taxon>
        <taxon>Fungi</taxon>
        <taxon>Dikarya</taxon>
        <taxon>Basidiomycota</taxon>
        <taxon>Agaricomycotina</taxon>
        <taxon>Agaricomycetes</taxon>
        <taxon>Agaricomycetidae</taxon>
        <taxon>Agaricales</taxon>
        <taxon>Marasmiineae</taxon>
        <taxon>Physalacriaceae</taxon>
        <taxon>Armillaria</taxon>
    </lineage>
</organism>
<dbReference type="EMBL" id="JAUEPU010000003">
    <property type="protein sequence ID" value="KAK0503824.1"/>
    <property type="molecule type" value="Genomic_DNA"/>
</dbReference>